<dbReference type="InterPro" id="IPR050222">
    <property type="entry name" value="MATE_MdtK"/>
</dbReference>
<accession>A0ABS6VPA9</accession>
<dbReference type="PIRSF" id="PIRSF006603">
    <property type="entry name" value="DinF"/>
    <property type="match status" value="1"/>
</dbReference>
<dbReference type="PANTHER" id="PTHR43298:SF2">
    <property type="entry name" value="FMN_FAD EXPORTER YEEO-RELATED"/>
    <property type="match status" value="1"/>
</dbReference>
<keyword evidence="3" id="KW-0050">Antiport</keyword>
<sequence length="449" mass="48789">MSVTNRQELRTQLKLALPIFGGQLAQSANGFVDTVMSGRVSALDLAAVAVGASIWVPVFLFMTGMLMSATSVLARHVGANQLERINPLVHQVLAVALTIGLLSVLVLCNTEPLLRWMDVDPAIRPMVVDYLFGLSWGMPAIAIVLGLRSYTEAMSHTRPVLLISVIGLLANIPINYVLIYGKLGIPAMGGVGCGWATAIVMWIMAILMVIYVHRHRAYRSARLTFLPWHWEPKTAFYLVKLGLPVGLTIFFEVSVFCIIALLISQSGAVIVAGHQLALNFTSLVFMLPLSFALAATTRVGHARGRQDEPGLRIAILVAFKITVVIGVLMVTLLVAFRNWIPLIYTDNAQVIALASYLLLFAALYQVSDAVQVTTNGVLRGFEDTTIPMLLTLFAYWGVGLPIGYVLATTDLMVPAMGPSGFWLGLFAGLSSAALLLALRLRWRLGQPLH</sequence>
<proteinExistence type="predicted"/>
<feature type="transmembrane region" description="Helical" evidence="10">
    <location>
        <begin position="276"/>
        <end position="299"/>
    </location>
</feature>
<feature type="transmembrane region" description="Helical" evidence="10">
    <location>
        <begin position="348"/>
        <end position="366"/>
    </location>
</feature>
<keyword evidence="2" id="KW-0813">Transport</keyword>
<dbReference type="Proteomes" id="UP001166291">
    <property type="component" value="Unassembled WGS sequence"/>
</dbReference>
<evidence type="ECO:0000256" key="5">
    <source>
        <dbReference type="ARBA" id="ARBA00022692"/>
    </source>
</evidence>
<dbReference type="InterPro" id="IPR048279">
    <property type="entry name" value="MdtK-like"/>
</dbReference>
<organism evidence="11 12">
    <name type="scientific">Zhongshania aquimaris</name>
    <dbReference type="NCBI Taxonomy" id="2857107"/>
    <lineage>
        <taxon>Bacteria</taxon>
        <taxon>Pseudomonadati</taxon>
        <taxon>Pseudomonadota</taxon>
        <taxon>Gammaproteobacteria</taxon>
        <taxon>Cellvibrionales</taxon>
        <taxon>Spongiibacteraceae</taxon>
        <taxon>Zhongshania</taxon>
    </lineage>
</organism>
<evidence type="ECO:0000313" key="11">
    <source>
        <dbReference type="EMBL" id="MBW2940160.1"/>
    </source>
</evidence>
<evidence type="ECO:0000256" key="4">
    <source>
        <dbReference type="ARBA" id="ARBA00022475"/>
    </source>
</evidence>
<reference evidence="11" key="1">
    <citation type="submission" date="2021-07" db="EMBL/GenBank/DDBJ databases">
        <title>Zhongshania sp. CAU 1632 isolated from seawater.</title>
        <authorList>
            <person name="Kim W."/>
        </authorList>
    </citation>
    <scope>NUCLEOTIDE SEQUENCE</scope>
    <source>
        <strain evidence="11">CAU 1632</strain>
    </source>
</reference>
<keyword evidence="5 10" id="KW-0812">Transmembrane</keyword>
<feature type="transmembrane region" description="Helical" evidence="10">
    <location>
        <begin position="419"/>
        <end position="438"/>
    </location>
</feature>
<feature type="transmembrane region" description="Helical" evidence="10">
    <location>
        <begin position="185"/>
        <end position="212"/>
    </location>
</feature>
<evidence type="ECO:0000313" key="12">
    <source>
        <dbReference type="Proteomes" id="UP001166291"/>
    </source>
</evidence>
<dbReference type="RefSeq" id="WP_219042380.1">
    <property type="nucleotide sequence ID" value="NZ_JAHWDQ010000001.1"/>
</dbReference>
<evidence type="ECO:0000256" key="7">
    <source>
        <dbReference type="ARBA" id="ARBA00023065"/>
    </source>
</evidence>
<feature type="transmembrane region" description="Helical" evidence="10">
    <location>
        <begin position="88"/>
        <end position="107"/>
    </location>
</feature>
<feature type="transmembrane region" description="Helical" evidence="10">
    <location>
        <begin position="311"/>
        <end position="336"/>
    </location>
</feature>
<dbReference type="EMBL" id="JAHWDQ010000001">
    <property type="protein sequence ID" value="MBW2940160.1"/>
    <property type="molecule type" value="Genomic_DNA"/>
</dbReference>
<feature type="transmembrane region" description="Helical" evidence="10">
    <location>
        <begin position="46"/>
        <end position="67"/>
    </location>
</feature>
<keyword evidence="8 10" id="KW-0472">Membrane</keyword>
<gene>
    <name evidence="11" type="ORF">KXJ70_05200</name>
</gene>
<dbReference type="InterPro" id="IPR002528">
    <property type="entry name" value="MATE_fam"/>
</dbReference>
<dbReference type="Pfam" id="PF01554">
    <property type="entry name" value="MatE"/>
    <property type="match status" value="2"/>
</dbReference>
<feature type="transmembrane region" description="Helical" evidence="10">
    <location>
        <begin position="127"/>
        <end position="147"/>
    </location>
</feature>
<feature type="transmembrane region" description="Helical" evidence="10">
    <location>
        <begin position="386"/>
        <end position="407"/>
    </location>
</feature>
<keyword evidence="7" id="KW-0406">Ion transport</keyword>
<evidence type="ECO:0000256" key="3">
    <source>
        <dbReference type="ARBA" id="ARBA00022449"/>
    </source>
</evidence>
<evidence type="ECO:0000256" key="8">
    <source>
        <dbReference type="ARBA" id="ARBA00023136"/>
    </source>
</evidence>
<dbReference type="NCBIfam" id="TIGR00797">
    <property type="entry name" value="matE"/>
    <property type="match status" value="1"/>
</dbReference>
<evidence type="ECO:0000256" key="6">
    <source>
        <dbReference type="ARBA" id="ARBA00022989"/>
    </source>
</evidence>
<keyword evidence="12" id="KW-1185">Reference proteome</keyword>
<comment type="subcellular location">
    <subcellularLocation>
        <location evidence="1">Cell inner membrane</location>
        <topology evidence="1">Multi-pass membrane protein</topology>
    </subcellularLocation>
</comment>
<comment type="caution">
    <text evidence="11">The sequence shown here is derived from an EMBL/GenBank/DDBJ whole genome shotgun (WGS) entry which is preliminary data.</text>
</comment>
<protein>
    <recommendedName>
        <fullName evidence="9">Multidrug-efflux transporter</fullName>
    </recommendedName>
</protein>
<feature type="transmembrane region" description="Helical" evidence="10">
    <location>
        <begin position="159"/>
        <end position="179"/>
    </location>
</feature>
<name>A0ABS6VPA9_9GAMM</name>
<evidence type="ECO:0000256" key="2">
    <source>
        <dbReference type="ARBA" id="ARBA00022448"/>
    </source>
</evidence>
<feature type="transmembrane region" description="Helical" evidence="10">
    <location>
        <begin position="241"/>
        <end position="264"/>
    </location>
</feature>
<evidence type="ECO:0000256" key="10">
    <source>
        <dbReference type="SAM" id="Phobius"/>
    </source>
</evidence>
<keyword evidence="6 10" id="KW-1133">Transmembrane helix</keyword>
<dbReference type="CDD" id="cd13131">
    <property type="entry name" value="MATE_NorM_like"/>
    <property type="match status" value="1"/>
</dbReference>
<evidence type="ECO:0000256" key="1">
    <source>
        <dbReference type="ARBA" id="ARBA00004429"/>
    </source>
</evidence>
<evidence type="ECO:0000256" key="9">
    <source>
        <dbReference type="ARBA" id="ARBA00031636"/>
    </source>
</evidence>
<dbReference type="PANTHER" id="PTHR43298">
    <property type="entry name" value="MULTIDRUG RESISTANCE PROTEIN NORM-RELATED"/>
    <property type="match status" value="1"/>
</dbReference>
<keyword evidence="4" id="KW-1003">Cell membrane</keyword>